<dbReference type="EMBL" id="JANFNH010000004">
    <property type="protein sequence ID" value="MCQ4041869.1"/>
    <property type="molecule type" value="Genomic_DNA"/>
</dbReference>
<name>A0ABT1P932_9ACTN</name>
<organism evidence="2 3">
    <name type="scientific">Streptantibioticus rubrisoli</name>
    <dbReference type="NCBI Taxonomy" id="1387313"/>
    <lineage>
        <taxon>Bacteria</taxon>
        <taxon>Bacillati</taxon>
        <taxon>Actinomycetota</taxon>
        <taxon>Actinomycetes</taxon>
        <taxon>Kitasatosporales</taxon>
        <taxon>Streptomycetaceae</taxon>
        <taxon>Streptantibioticus</taxon>
    </lineage>
</organism>
<dbReference type="InterPro" id="IPR013786">
    <property type="entry name" value="AcylCoA_DH/ox_N"/>
</dbReference>
<sequence>MSGTATDAVVASEDFWQRVADEVGDDLAVDALDRDRAGKPPDDEVARLRESGLPAALVPPGAAGGGMAWQGACAVIRRIAAADGSMAELLGRHYVLSWSPRFFGAAQRTAALEALAVREQWLWAGEIGSPDPYGDPCHNDEGASLTLVPATGGYLLSGHRALATAITVADRLVLHATCTATDATLVVLVDPHRPGVSRSLRHDRFGQRLAGAGTVHFDDVVVGLDEVVGAAVRDEDVVPPFAALAPMAMRLMLAHVALGIAEGALAEARDLSHVAFRTRPIVSGSETAMGDLLLSFGRLALTTTTASAVIDRATAAMAGALGAGRGLDHRQFTDTAAHVAAAEAVTVEAALLTGERVLELTDAEGLDRYWRNIRTLVGSSPSAPTLRSIGDHFLHAAGSLSAPWS</sequence>
<dbReference type="InterPro" id="IPR046373">
    <property type="entry name" value="Acyl-CoA_Oxase/DH_mid-dom_sf"/>
</dbReference>
<dbReference type="InterPro" id="IPR009100">
    <property type="entry name" value="AcylCoA_DH/oxidase_NM_dom_sf"/>
</dbReference>
<reference evidence="2 3" key="1">
    <citation type="submission" date="2022-06" db="EMBL/GenBank/DDBJ databases">
        <title>Draft genome sequence of type strain Streptomyces rubrisoli DSM 42083.</title>
        <authorList>
            <person name="Duangmal K."/>
            <person name="Klaysubun C."/>
        </authorList>
    </citation>
    <scope>NUCLEOTIDE SEQUENCE [LARGE SCALE GENOMIC DNA]</scope>
    <source>
        <strain evidence="2 3">DSM 42083</strain>
    </source>
</reference>
<dbReference type="InterPro" id="IPR037069">
    <property type="entry name" value="AcylCoA_DH/ox_N_sf"/>
</dbReference>
<dbReference type="Proteomes" id="UP001206206">
    <property type="component" value="Unassembled WGS sequence"/>
</dbReference>
<dbReference type="Gene3D" id="1.10.540.10">
    <property type="entry name" value="Acyl-CoA dehydrogenase/oxidase, N-terminal domain"/>
    <property type="match status" value="1"/>
</dbReference>
<dbReference type="Gene3D" id="2.40.110.10">
    <property type="entry name" value="Butyryl-CoA Dehydrogenase, subunit A, domain 2"/>
    <property type="match status" value="1"/>
</dbReference>
<dbReference type="PANTHER" id="PTHR43884">
    <property type="entry name" value="ACYL-COA DEHYDROGENASE"/>
    <property type="match status" value="1"/>
</dbReference>
<dbReference type="PANTHER" id="PTHR43884:SF12">
    <property type="entry name" value="ISOVALERYL-COA DEHYDROGENASE, MITOCHONDRIAL-RELATED"/>
    <property type="match status" value="1"/>
</dbReference>
<dbReference type="RefSeq" id="WP_255925861.1">
    <property type="nucleotide sequence ID" value="NZ_JANFNH010000004.1"/>
</dbReference>
<evidence type="ECO:0000313" key="2">
    <source>
        <dbReference type="EMBL" id="MCQ4041869.1"/>
    </source>
</evidence>
<evidence type="ECO:0000313" key="3">
    <source>
        <dbReference type="Proteomes" id="UP001206206"/>
    </source>
</evidence>
<keyword evidence="3" id="KW-1185">Reference proteome</keyword>
<protein>
    <submittedName>
        <fullName evidence="2">Acyl-CoA dehydrogenase family protein</fullName>
    </submittedName>
</protein>
<dbReference type="SUPFAM" id="SSF56645">
    <property type="entry name" value="Acyl-CoA dehydrogenase NM domain-like"/>
    <property type="match status" value="1"/>
</dbReference>
<dbReference type="PIRSF" id="PIRSF016578">
    <property type="entry name" value="HsaA"/>
    <property type="match status" value="1"/>
</dbReference>
<feature type="domain" description="Acyl-CoA dehydrogenase/oxidase N-terminal" evidence="1">
    <location>
        <begin position="14"/>
        <end position="98"/>
    </location>
</feature>
<dbReference type="Pfam" id="PF02771">
    <property type="entry name" value="Acyl-CoA_dh_N"/>
    <property type="match status" value="1"/>
</dbReference>
<proteinExistence type="predicted"/>
<accession>A0ABT1P932</accession>
<dbReference type="Gene3D" id="1.20.140.10">
    <property type="entry name" value="Butyryl-CoA Dehydrogenase, subunit A, domain 3"/>
    <property type="match status" value="1"/>
</dbReference>
<evidence type="ECO:0000259" key="1">
    <source>
        <dbReference type="Pfam" id="PF02771"/>
    </source>
</evidence>
<gene>
    <name evidence="2" type="ORF">NON19_07450</name>
</gene>
<comment type="caution">
    <text evidence="2">The sequence shown here is derived from an EMBL/GenBank/DDBJ whole genome shotgun (WGS) entry which is preliminary data.</text>
</comment>